<feature type="region of interest" description="Disordered" evidence="5">
    <location>
        <begin position="544"/>
        <end position="570"/>
    </location>
</feature>
<dbReference type="EMBL" id="MCGE01000002">
    <property type="protein sequence ID" value="ORZ24598.1"/>
    <property type="molecule type" value="Genomic_DNA"/>
</dbReference>
<dbReference type="InterPro" id="IPR001902">
    <property type="entry name" value="SLC26A/SulP_fam"/>
</dbReference>
<feature type="compositionally biased region" description="Polar residues" evidence="5">
    <location>
        <begin position="687"/>
        <end position="702"/>
    </location>
</feature>
<feature type="transmembrane region" description="Helical" evidence="6">
    <location>
        <begin position="372"/>
        <end position="395"/>
    </location>
</feature>
<feature type="transmembrane region" description="Helical" evidence="6">
    <location>
        <begin position="297"/>
        <end position="317"/>
    </location>
</feature>
<dbReference type="CDD" id="cd07042">
    <property type="entry name" value="STAS_SulP_like_sulfate_transporter"/>
    <property type="match status" value="1"/>
</dbReference>
<comment type="caution">
    <text evidence="8">The sequence shown here is derived from an EMBL/GenBank/DDBJ whole genome shotgun (WGS) entry which is preliminary data.</text>
</comment>
<evidence type="ECO:0000256" key="5">
    <source>
        <dbReference type="SAM" id="MobiDB-lite"/>
    </source>
</evidence>
<feature type="transmembrane region" description="Helical" evidence="6">
    <location>
        <begin position="158"/>
        <end position="177"/>
    </location>
</feature>
<feature type="transmembrane region" description="Helical" evidence="6">
    <location>
        <begin position="401"/>
        <end position="420"/>
    </location>
</feature>
<feature type="transmembrane region" description="Helical" evidence="6">
    <location>
        <begin position="427"/>
        <end position="444"/>
    </location>
</feature>
<organism evidence="8 9">
    <name type="scientific">Absidia repens</name>
    <dbReference type="NCBI Taxonomy" id="90262"/>
    <lineage>
        <taxon>Eukaryota</taxon>
        <taxon>Fungi</taxon>
        <taxon>Fungi incertae sedis</taxon>
        <taxon>Mucoromycota</taxon>
        <taxon>Mucoromycotina</taxon>
        <taxon>Mucoromycetes</taxon>
        <taxon>Mucorales</taxon>
        <taxon>Cunninghamellaceae</taxon>
        <taxon>Absidia</taxon>
    </lineage>
</organism>
<dbReference type="Proteomes" id="UP000193560">
    <property type="component" value="Unassembled WGS sequence"/>
</dbReference>
<sequence>MSIVLDYKSPTLREKLLSSKSSWFRSSLSYILGFFPILQWIHRYNLSWLFQDVIAGITVGLLLVPQGIAYAKVANLDPQYGLYTSFVGVTIYCLFGTSKDISIGPITVVSLLVGEAITKVTEAHPDITGPEVAVCLSMVCGVITLLMGMVRLGILVDFISGPAIAGYMSGSAITIGLGQWPKMFGMTGVDTHQAPYLVFAQFFQHIPTTHIDAAFGVTALVILYIIKFGTGHLAARVPRLKKPLFFMGIMRNGLIVIIGTLLSFLLNLGKDKSPFKIIKEVPAGFDAMGIPHVRMDIITESMGVLPSIILILVLEHVSVAKSFGRLGDYDAKPNQEIMAIGASNIIGAFFGAYPATGAFSRTAVMARSGAKTPLAGVFTGCIVVLALYVLTPAFYFIPEAVLAAVVVHAVSDLVSGPAYVMELYRTSILELIVFLLGVGITCFVDVETGIYVSVGLSLAIMLLRLARPPVLALGRSPLRSQHYPTMEIEAPSADQHYIYVDEMDPHFTKVLEPLPPGMLVIRLTDSVLYPNAGHVAEKLTQLGKSRTRNGDGNRDIKSLPWNESTDSSMNHHRQPLLGAIVLDMTAVHSIDTTGLQALGCVRTTLERHAGQTVEWHFTGLQSERIRRDLLTFGFGTWGDDQDEIEPSSPSSIGQAHALGMSSLPPPPPLSAHHHHHDPQQSPYSKADSISPQPRYPNATTNMSPLRQQFHRGSIHQKVGQDEKAIVESWRSAAFMEHDVNRFSSRNSLYDPMEMDIDPYYASISVSSDPHDQLPTERYPCFHWDVDTAVRTISDRWHQKKMKAYPYFGV</sequence>
<dbReference type="Pfam" id="PF01740">
    <property type="entry name" value="STAS"/>
    <property type="match status" value="1"/>
</dbReference>
<feature type="transmembrane region" description="Helical" evidence="6">
    <location>
        <begin position="337"/>
        <end position="360"/>
    </location>
</feature>
<dbReference type="InterPro" id="IPR036513">
    <property type="entry name" value="STAS_dom_sf"/>
</dbReference>
<dbReference type="NCBIfam" id="TIGR00815">
    <property type="entry name" value="sulP"/>
    <property type="match status" value="1"/>
</dbReference>
<gene>
    <name evidence="8" type="ORF">BCR42DRAFT_93144</name>
</gene>
<evidence type="ECO:0000313" key="9">
    <source>
        <dbReference type="Proteomes" id="UP000193560"/>
    </source>
</evidence>
<dbReference type="InterPro" id="IPR002645">
    <property type="entry name" value="STAS_dom"/>
</dbReference>
<feature type="region of interest" description="Disordered" evidence="5">
    <location>
        <begin position="640"/>
        <end position="702"/>
    </location>
</feature>
<feature type="transmembrane region" description="Helical" evidence="6">
    <location>
        <begin position="48"/>
        <end position="68"/>
    </location>
</feature>
<dbReference type="Pfam" id="PF00916">
    <property type="entry name" value="Sulfate_transp"/>
    <property type="match status" value="1"/>
</dbReference>
<evidence type="ECO:0000256" key="4">
    <source>
        <dbReference type="ARBA" id="ARBA00023136"/>
    </source>
</evidence>
<evidence type="ECO:0000256" key="3">
    <source>
        <dbReference type="ARBA" id="ARBA00022989"/>
    </source>
</evidence>
<accession>A0A1X2IZ67</accession>
<evidence type="ECO:0000256" key="6">
    <source>
        <dbReference type="SAM" id="Phobius"/>
    </source>
</evidence>
<keyword evidence="3 6" id="KW-1133">Transmembrane helix</keyword>
<feature type="transmembrane region" description="Helical" evidence="6">
    <location>
        <begin position="249"/>
        <end position="269"/>
    </location>
</feature>
<evidence type="ECO:0000313" key="8">
    <source>
        <dbReference type="EMBL" id="ORZ24598.1"/>
    </source>
</evidence>
<dbReference type="InterPro" id="IPR011547">
    <property type="entry name" value="SLC26A/SulP_dom"/>
</dbReference>
<feature type="transmembrane region" description="Helical" evidence="6">
    <location>
        <begin position="132"/>
        <end position="152"/>
    </location>
</feature>
<feature type="transmembrane region" description="Helical" evidence="6">
    <location>
        <begin position="211"/>
        <end position="229"/>
    </location>
</feature>
<feature type="compositionally biased region" description="Basic and acidic residues" evidence="5">
    <location>
        <begin position="548"/>
        <end position="557"/>
    </location>
</feature>
<dbReference type="Gene3D" id="3.30.750.24">
    <property type="entry name" value="STAS domain"/>
    <property type="match status" value="1"/>
</dbReference>
<feature type="transmembrane region" description="Helical" evidence="6">
    <location>
        <begin position="23"/>
        <end position="42"/>
    </location>
</feature>
<protein>
    <submittedName>
        <fullName evidence="8">Sulfate transporter family-domain-containing protein</fullName>
    </submittedName>
</protein>
<evidence type="ECO:0000259" key="7">
    <source>
        <dbReference type="PROSITE" id="PS50801"/>
    </source>
</evidence>
<dbReference type="SUPFAM" id="SSF52091">
    <property type="entry name" value="SpoIIaa-like"/>
    <property type="match status" value="1"/>
</dbReference>
<reference evidence="8 9" key="1">
    <citation type="submission" date="2016-07" db="EMBL/GenBank/DDBJ databases">
        <title>Pervasive Adenine N6-methylation of Active Genes in Fungi.</title>
        <authorList>
            <consortium name="DOE Joint Genome Institute"/>
            <person name="Mondo S.J."/>
            <person name="Dannebaum R.O."/>
            <person name="Kuo R.C."/>
            <person name="Labutti K."/>
            <person name="Haridas S."/>
            <person name="Kuo A."/>
            <person name="Salamov A."/>
            <person name="Ahrendt S.R."/>
            <person name="Lipzen A."/>
            <person name="Sullivan W."/>
            <person name="Andreopoulos W.B."/>
            <person name="Clum A."/>
            <person name="Lindquist E."/>
            <person name="Daum C."/>
            <person name="Ramamoorthy G.K."/>
            <person name="Gryganskyi A."/>
            <person name="Culley D."/>
            <person name="Magnuson J.K."/>
            <person name="James T.Y."/>
            <person name="O'Malley M.A."/>
            <person name="Stajich J.E."/>
            <person name="Spatafora J.W."/>
            <person name="Visel A."/>
            <person name="Grigoriev I.V."/>
        </authorList>
    </citation>
    <scope>NUCLEOTIDE SEQUENCE [LARGE SCALE GENOMIC DNA]</scope>
    <source>
        <strain evidence="8 9">NRRL 1336</strain>
    </source>
</reference>
<evidence type="ECO:0000256" key="2">
    <source>
        <dbReference type="ARBA" id="ARBA00022692"/>
    </source>
</evidence>
<evidence type="ECO:0000256" key="1">
    <source>
        <dbReference type="ARBA" id="ARBA00004141"/>
    </source>
</evidence>
<name>A0A1X2IZ67_9FUNG</name>
<keyword evidence="9" id="KW-1185">Reference proteome</keyword>
<dbReference type="GO" id="GO:0016020">
    <property type="term" value="C:membrane"/>
    <property type="evidence" value="ECO:0007669"/>
    <property type="project" value="UniProtKB-SubCell"/>
</dbReference>
<keyword evidence="2 6" id="KW-0812">Transmembrane</keyword>
<dbReference type="OrthoDB" id="288203at2759"/>
<proteinExistence type="predicted"/>
<dbReference type="PROSITE" id="PS50801">
    <property type="entry name" value="STAS"/>
    <property type="match status" value="1"/>
</dbReference>
<dbReference type="AlphaFoldDB" id="A0A1X2IZ67"/>
<dbReference type="STRING" id="90262.A0A1X2IZ67"/>
<feature type="domain" description="STAS" evidence="7">
    <location>
        <begin position="516"/>
        <end position="655"/>
    </location>
</feature>
<dbReference type="PANTHER" id="PTHR11814">
    <property type="entry name" value="SULFATE TRANSPORTER"/>
    <property type="match status" value="1"/>
</dbReference>
<dbReference type="GO" id="GO:0055085">
    <property type="term" value="P:transmembrane transport"/>
    <property type="evidence" value="ECO:0007669"/>
    <property type="project" value="InterPro"/>
</dbReference>
<keyword evidence="4 6" id="KW-0472">Membrane</keyword>
<comment type="subcellular location">
    <subcellularLocation>
        <location evidence="1">Membrane</location>
        <topology evidence="1">Multi-pass membrane protein</topology>
    </subcellularLocation>
</comment>